<accession>A0ABW7XAW2</accession>
<reference evidence="1 2" key="1">
    <citation type="submission" date="2024-10" db="EMBL/GenBank/DDBJ databases">
        <title>The Natural Products Discovery Center: Release of the First 8490 Sequenced Strains for Exploring Actinobacteria Biosynthetic Diversity.</title>
        <authorList>
            <person name="Kalkreuter E."/>
            <person name="Kautsar S.A."/>
            <person name="Yang D."/>
            <person name="Bader C.D."/>
            <person name="Teijaro C.N."/>
            <person name="Fluegel L."/>
            <person name="Davis C.M."/>
            <person name="Simpson J.R."/>
            <person name="Lauterbach L."/>
            <person name="Steele A.D."/>
            <person name="Gui C."/>
            <person name="Meng S."/>
            <person name="Li G."/>
            <person name="Viehrig K."/>
            <person name="Ye F."/>
            <person name="Su P."/>
            <person name="Kiefer A.F."/>
            <person name="Nichols A."/>
            <person name="Cepeda A.J."/>
            <person name="Yan W."/>
            <person name="Fan B."/>
            <person name="Jiang Y."/>
            <person name="Adhikari A."/>
            <person name="Zheng C.-J."/>
            <person name="Schuster L."/>
            <person name="Cowan T.M."/>
            <person name="Smanski M.J."/>
            <person name="Chevrette M.G."/>
            <person name="De Carvalho L.P.S."/>
            <person name="Shen B."/>
        </authorList>
    </citation>
    <scope>NUCLEOTIDE SEQUENCE [LARGE SCALE GENOMIC DNA]</scope>
    <source>
        <strain evidence="1 2">NPDC019275</strain>
    </source>
</reference>
<dbReference type="RefSeq" id="WP_357403074.1">
    <property type="nucleotide sequence ID" value="NZ_JBEYCD010000004.1"/>
</dbReference>
<dbReference type="EMBL" id="JBIRYO010000036">
    <property type="protein sequence ID" value="MFI2478276.1"/>
    <property type="molecule type" value="Genomic_DNA"/>
</dbReference>
<evidence type="ECO:0000313" key="2">
    <source>
        <dbReference type="Proteomes" id="UP001611415"/>
    </source>
</evidence>
<evidence type="ECO:0000313" key="1">
    <source>
        <dbReference type="EMBL" id="MFI2478276.1"/>
    </source>
</evidence>
<protein>
    <submittedName>
        <fullName evidence="1">Uncharacterized protein</fullName>
    </submittedName>
</protein>
<gene>
    <name evidence="1" type="ORF">ACH49W_33375</name>
</gene>
<proteinExistence type="predicted"/>
<name>A0ABW7XAW2_9NOCA</name>
<organism evidence="1 2">
    <name type="scientific">Nocardia xishanensis</name>
    <dbReference type="NCBI Taxonomy" id="238964"/>
    <lineage>
        <taxon>Bacteria</taxon>
        <taxon>Bacillati</taxon>
        <taxon>Actinomycetota</taxon>
        <taxon>Actinomycetes</taxon>
        <taxon>Mycobacteriales</taxon>
        <taxon>Nocardiaceae</taxon>
        <taxon>Nocardia</taxon>
    </lineage>
</organism>
<keyword evidence="2" id="KW-1185">Reference proteome</keyword>
<dbReference type="Proteomes" id="UP001611415">
    <property type="component" value="Unassembled WGS sequence"/>
</dbReference>
<sequence length="104" mass="11694">MADYAHSDASVSRRAEKARRLAVYLWDRDVSGAELLDMPAAIRRKLARAAETNPPSTDETWLAVARLLDEKNAWAARNPGHPAARRAHVDEKLLWVKPPITPWS</sequence>
<comment type="caution">
    <text evidence="1">The sequence shown here is derived from an EMBL/GenBank/DDBJ whole genome shotgun (WGS) entry which is preliminary data.</text>
</comment>